<proteinExistence type="predicted"/>
<evidence type="ECO:0000313" key="1">
    <source>
        <dbReference type="EMBL" id="MEJ8857886.1"/>
    </source>
</evidence>
<keyword evidence="2" id="KW-1185">Reference proteome</keyword>
<name>A0ABU8XEA1_9BURK</name>
<sequence length="333" mass="37022">MSFIYSTGICIKSGRTRQGGHGTLTGTQATDFVDTTRKVLDAIKQTNMGNSLLSEINASGHVVDIYRTWGLDDGPYQGGEDVVASMVVALDKPYGKAVELKRVLDRACQDLSGRSTVQRFFGIGRARPRFLSRDAVAKLLGVSSSDLEKMENGKKPIDPNTDAKVRAYLYDFLTPGPGSDCHIAFNHKKLNYSDDHVKHLPMSQNPLHLPLPVVLAHELTHAWRVMTGHVLYHYGWEEEAMTVGLPPFSNMRFTENRFRIEFDNTGLAIRPEYAYLNFSTGIINPKGAAIDKDKKWTGKSSALEPKVKDVLKEAMSKRRQAMTGGGDDDDDWT</sequence>
<dbReference type="RefSeq" id="WP_340337955.1">
    <property type="nucleotide sequence ID" value="NZ_JBBKZS010000013.1"/>
</dbReference>
<organism evidence="1 2">
    <name type="scientific">Variovorax robiniae</name>
    <dbReference type="NCBI Taxonomy" id="1836199"/>
    <lineage>
        <taxon>Bacteria</taxon>
        <taxon>Pseudomonadati</taxon>
        <taxon>Pseudomonadota</taxon>
        <taxon>Betaproteobacteria</taxon>
        <taxon>Burkholderiales</taxon>
        <taxon>Comamonadaceae</taxon>
        <taxon>Variovorax</taxon>
    </lineage>
</organism>
<dbReference type="EMBL" id="JBBKZS010000013">
    <property type="protein sequence ID" value="MEJ8857886.1"/>
    <property type="molecule type" value="Genomic_DNA"/>
</dbReference>
<accession>A0ABU8XEA1</accession>
<dbReference type="Pfam" id="PF14891">
    <property type="entry name" value="Peptidase_M91"/>
    <property type="match status" value="1"/>
</dbReference>
<evidence type="ECO:0000313" key="2">
    <source>
        <dbReference type="Proteomes" id="UP001367030"/>
    </source>
</evidence>
<comment type="caution">
    <text evidence="1">The sequence shown here is derived from an EMBL/GenBank/DDBJ whole genome shotgun (WGS) entry which is preliminary data.</text>
</comment>
<dbReference type="Proteomes" id="UP001367030">
    <property type="component" value="Unassembled WGS sequence"/>
</dbReference>
<dbReference type="InterPro" id="IPR001387">
    <property type="entry name" value="Cro/C1-type_HTH"/>
</dbReference>
<dbReference type="InterPro" id="IPR028208">
    <property type="entry name" value="Effector_pro_NleD-like"/>
</dbReference>
<reference evidence="1 2" key="1">
    <citation type="submission" date="2024-03" db="EMBL/GenBank/DDBJ databases">
        <title>Novel species of the genus Variovorax.</title>
        <authorList>
            <person name="Liu Q."/>
            <person name="Xin Y.-H."/>
        </authorList>
    </citation>
    <scope>NUCLEOTIDE SEQUENCE [LARGE SCALE GENOMIC DNA]</scope>
    <source>
        <strain evidence="1 2">KACC 18901</strain>
    </source>
</reference>
<gene>
    <name evidence="1" type="ORF">WKW79_25175</name>
</gene>
<dbReference type="CDD" id="cd00093">
    <property type="entry name" value="HTH_XRE"/>
    <property type="match status" value="1"/>
</dbReference>
<protein>
    <submittedName>
        <fullName evidence="1">M91 family zinc metallopeptidase</fullName>
    </submittedName>
</protein>